<evidence type="ECO:0000313" key="1">
    <source>
        <dbReference type="EMBL" id="KIH48476.1"/>
    </source>
</evidence>
<protein>
    <submittedName>
        <fullName evidence="1">Uncharacterized protein</fullName>
    </submittedName>
</protein>
<proteinExistence type="predicted"/>
<sequence>MDAKESGQMGLATVLYYLTTTVLATL</sequence>
<dbReference type="AlphaFoldDB" id="A0A0C2FUB0"/>
<organism evidence="1 2">
    <name type="scientific">Ancylostoma duodenale</name>
    <dbReference type="NCBI Taxonomy" id="51022"/>
    <lineage>
        <taxon>Eukaryota</taxon>
        <taxon>Metazoa</taxon>
        <taxon>Ecdysozoa</taxon>
        <taxon>Nematoda</taxon>
        <taxon>Chromadorea</taxon>
        <taxon>Rhabditida</taxon>
        <taxon>Rhabditina</taxon>
        <taxon>Rhabditomorpha</taxon>
        <taxon>Strongyloidea</taxon>
        <taxon>Ancylostomatidae</taxon>
        <taxon>Ancylostomatinae</taxon>
        <taxon>Ancylostoma</taxon>
    </lineage>
</organism>
<accession>A0A0C2FUB0</accession>
<feature type="non-terminal residue" evidence="1">
    <location>
        <position position="26"/>
    </location>
</feature>
<dbReference type="Proteomes" id="UP000054047">
    <property type="component" value="Unassembled WGS sequence"/>
</dbReference>
<reference evidence="1 2" key="1">
    <citation type="submission" date="2013-12" db="EMBL/GenBank/DDBJ databases">
        <title>Draft genome of the parsitic nematode Ancylostoma duodenale.</title>
        <authorList>
            <person name="Mitreva M."/>
        </authorList>
    </citation>
    <scope>NUCLEOTIDE SEQUENCE [LARGE SCALE GENOMIC DNA]</scope>
    <source>
        <strain evidence="1 2">Zhejiang</strain>
    </source>
</reference>
<name>A0A0C2FUB0_9BILA</name>
<dbReference type="EMBL" id="KN759234">
    <property type="protein sequence ID" value="KIH48476.1"/>
    <property type="molecule type" value="Genomic_DNA"/>
</dbReference>
<gene>
    <name evidence="1" type="ORF">ANCDUO_21454</name>
</gene>
<keyword evidence="2" id="KW-1185">Reference proteome</keyword>
<evidence type="ECO:0000313" key="2">
    <source>
        <dbReference type="Proteomes" id="UP000054047"/>
    </source>
</evidence>